<dbReference type="RefSeq" id="WP_094291634.1">
    <property type="nucleotide sequence ID" value="NZ_NOIG01000013.1"/>
</dbReference>
<dbReference type="OrthoDB" id="9798857at2"/>
<dbReference type="PANTHER" id="PTHR47506">
    <property type="entry name" value="TRANSCRIPTIONAL REGULATORY PROTEIN"/>
    <property type="match status" value="1"/>
</dbReference>
<dbReference type="PRINTS" id="PR00455">
    <property type="entry name" value="HTHTETR"/>
</dbReference>
<evidence type="ECO:0000256" key="3">
    <source>
        <dbReference type="ARBA" id="ARBA00023163"/>
    </source>
</evidence>
<evidence type="ECO:0000256" key="1">
    <source>
        <dbReference type="ARBA" id="ARBA00023015"/>
    </source>
</evidence>
<comment type="caution">
    <text evidence="6">The sequence shown here is derived from an EMBL/GenBank/DDBJ whole genome shotgun (WGS) entry which is preliminary data.</text>
</comment>
<keyword evidence="7" id="KW-1185">Reference proteome</keyword>
<dbReference type="InterPro" id="IPR001647">
    <property type="entry name" value="HTH_TetR"/>
</dbReference>
<dbReference type="InterPro" id="IPR009057">
    <property type="entry name" value="Homeodomain-like_sf"/>
</dbReference>
<reference evidence="6 7" key="1">
    <citation type="submission" date="2017-07" db="EMBL/GenBank/DDBJ databases">
        <title>Acidovorax KNDSW TSA 6 genome sequence and assembly.</title>
        <authorList>
            <person name="Mayilraj S."/>
        </authorList>
    </citation>
    <scope>NUCLEOTIDE SEQUENCE [LARGE SCALE GENOMIC DNA]</scope>
    <source>
        <strain evidence="6 7">KNDSW-TSA6</strain>
    </source>
</reference>
<dbReference type="SUPFAM" id="SSF46689">
    <property type="entry name" value="Homeodomain-like"/>
    <property type="match status" value="1"/>
</dbReference>
<name>A0A235EGJ2_9BURK</name>
<sequence length="217" mass="22629">MKVSKAQAAENRQGILDAAARLYRERGLTGVGVADITRDAGLTHGGLYRHFESKDALVREACARAFDWSIAPLDGHMPNASVADRIQSYLSPQHRDAPGSGCPAAALAVDAARAGGELSQVFAEGIERNIQRFAQLLADAEPAMPAVSAGTAPQDADETTAAATAATHRAHAMQVLATMVGGLVLARATAAAQPGLSEEILITLQDQLIRLLDTPSA</sequence>
<keyword evidence="1" id="KW-0805">Transcription regulation</keyword>
<proteinExistence type="predicted"/>
<evidence type="ECO:0000256" key="2">
    <source>
        <dbReference type="ARBA" id="ARBA00023125"/>
    </source>
</evidence>
<evidence type="ECO:0000256" key="4">
    <source>
        <dbReference type="PROSITE-ProRule" id="PRU00335"/>
    </source>
</evidence>
<gene>
    <name evidence="6" type="ORF">CBY09_21635</name>
</gene>
<dbReference type="SUPFAM" id="SSF48498">
    <property type="entry name" value="Tetracyclin repressor-like, C-terminal domain"/>
    <property type="match status" value="1"/>
</dbReference>
<feature type="domain" description="HTH tetR-type" evidence="5">
    <location>
        <begin position="9"/>
        <end position="69"/>
    </location>
</feature>
<dbReference type="PROSITE" id="PS50977">
    <property type="entry name" value="HTH_TETR_2"/>
    <property type="match status" value="1"/>
</dbReference>
<dbReference type="EMBL" id="NOIG01000013">
    <property type="protein sequence ID" value="OYD48144.1"/>
    <property type="molecule type" value="Genomic_DNA"/>
</dbReference>
<dbReference type="AlphaFoldDB" id="A0A235EGJ2"/>
<feature type="DNA-binding region" description="H-T-H motif" evidence="4">
    <location>
        <begin position="32"/>
        <end position="51"/>
    </location>
</feature>
<accession>A0A235EGJ2</accession>
<dbReference type="Pfam" id="PF00440">
    <property type="entry name" value="TetR_N"/>
    <property type="match status" value="1"/>
</dbReference>
<dbReference type="Proteomes" id="UP000215441">
    <property type="component" value="Unassembled WGS sequence"/>
</dbReference>
<evidence type="ECO:0000313" key="7">
    <source>
        <dbReference type="Proteomes" id="UP000215441"/>
    </source>
</evidence>
<protein>
    <submittedName>
        <fullName evidence="6">TetR family transcriptional regulator</fullName>
    </submittedName>
</protein>
<dbReference type="GO" id="GO:0003677">
    <property type="term" value="F:DNA binding"/>
    <property type="evidence" value="ECO:0007669"/>
    <property type="project" value="UniProtKB-UniRule"/>
</dbReference>
<dbReference type="PANTHER" id="PTHR47506:SF7">
    <property type="entry name" value="TRANSCRIPTIONAL REGULATORY PROTEIN"/>
    <property type="match status" value="1"/>
</dbReference>
<evidence type="ECO:0000259" key="5">
    <source>
        <dbReference type="PROSITE" id="PS50977"/>
    </source>
</evidence>
<dbReference type="InterPro" id="IPR036271">
    <property type="entry name" value="Tet_transcr_reg_TetR-rel_C_sf"/>
</dbReference>
<evidence type="ECO:0000313" key="6">
    <source>
        <dbReference type="EMBL" id="OYD48144.1"/>
    </source>
</evidence>
<organism evidence="6 7">
    <name type="scientific">Acidovorax kalamii</name>
    <dbReference type="NCBI Taxonomy" id="2004485"/>
    <lineage>
        <taxon>Bacteria</taxon>
        <taxon>Pseudomonadati</taxon>
        <taxon>Pseudomonadota</taxon>
        <taxon>Betaproteobacteria</taxon>
        <taxon>Burkholderiales</taxon>
        <taxon>Comamonadaceae</taxon>
        <taxon>Acidovorax</taxon>
    </lineage>
</organism>
<keyword evidence="2 4" id="KW-0238">DNA-binding</keyword>
<keyword evidence="3" id="KW-0804">Transcription</keyword>
<dbReference type="Gene3D" id="1.10.10.60">
    <property type="entry name" value="Homeodomain-like"/>
    <property type="match status" value="1"/>
</dbReference>
<dbReference type="Gene3D" id="1.10.357.10">
    <property type="entry name" value="Tetracycline Repressor, domain 2"/>
    <property type="match status" value="1"/>
</dbReference>